<feature type="compositionally biased region" description="Low complexity" evidence="1">
    <location>
        <begin position="55"/>
        <end position="72"/>
    </location>
</feature>
<evidence type="ECO:0000256" key="1">
    <source>
        <dbReference type="SAM" id="MobiDB-lite"/>
    </source>
</evidence>
<sequence length="151" mass="16172">MFLNLDPLKSDLTKLAGILNQFKSELVQTKLVEMFFSGGGVPSAPADAPRRKGRPPGSGKKAAAAAVGAPKVAGKRRARGKMGATGALNALIKQGYFKTRRTIADVVEACEAKVGVAIKVTNLSGPLARFVQEGRLNRAKNKEDKYEYWAK</sequence>
<organism evidence="2 3">
    <name type="scientific">Roseimicrobium gellanilyticum</name>
    <dbReference type="NCBI Taxonomy" id="748857"/>
    <lineage>
        <taxon>Bacteria</taxon>
        <taxon>Pseudomonadati</taxon>
        <taxon>Verrucomicrobiota</taxon>
        <taxon>Verrucomicrobiia</taxon>
        <taxon>Verrucomicrobiales</taxon>
        <taxon>Verrucomicrobiaceae</taxon>
        <taxon>Roseimicrobium</taxon>
    </lineage>
</organism>
<evidence type="ECO:0000313" key="2">
    <source>
        <dbReference type="EMBL" id="RBP38523.1"/>
    </source>
</evidence>
<reference evidence="2 3" key="1">
    <citation type="submission" date="2018-06" db="EMBL/GenBank/DDBJ databases">
        <title>Genomic Encyclopedia of Type Strains, Phase IV (KMG-IV): sequencing the most valuable type-strain genomes for metagenomic binning, comparative biology and taxonomic classification.</title>
        <authorList>
            <person name="Goeker M."/>
        </authorList>
    </citation>
    <scope>NUCLEOTIDE SEQUENCE [LARGE SCALE GENOMIC DNA]</scope>
    <source>
        <strain evidence="2 3">DSM 25532</strain>
    </source>
</reference>
<accession>A0A366H8T8</accession>
<name>A0A366H8T8_9BACT</name>
<protein>
    <submittedName>
        <fullName evidence="2">Uncharacterized protein</fullName>
    </submittedName>
</protein>
<dbReference type="RefSeq" id="WP_113960983.1">
    <property type="nucleotide sequence ID" value="NZ_QNRR01000011.1"/>
</dbReference>
<dbReference type="OrthoDB" id="795321at2"/>
<proteinExistence type="predicted"/>
<evidence type="ECO:0000313" key="3">
    <source>
        <dbReference type="Proteomes" id="UP000253426"/>
    </source>
</evidence>
<gene>
    <name evidence="2" type="ORF">DES53_11141</name>
</gene>
<dbReference type="Proteomes" id="UP000253426">
    <property type="component" value="Unassembled WGS sequence"/>
</dbReference>
<dbReference type="EMBL" id="QNRR01000011">
    <property type="protein sequence ID" value="RBP38523.1"/>
    <property type="molecule type" value="Genomic_DNA"/>
</dbReference>
<feature type="region of interest" description="Disordered" evidence="1">
    <location>
        <begin position="42"/>
        <end position="80"/>
    </location>
</feature>
<keyword evidence="3" id="KW-1185">Reference proteome</keyword>
<dbReference type="AlphaFoldDB" id="A0A366H8T8"/>
<comment type="caution">
    <text evidence="2">The sequence shown here is derived from an EMBL/GenBank/DDBJ whole genome shotgun (WGS) entry which is preliminary data.</text>
</comment>